<reference evidence="5" key="1">
    <citation type="journal article" date="2010" name="Science">
        <title>Plasticity of animal genome architecture unmasked by rapid evolution of a pelagic tunicate.</title>
        <authorList>
            <person name="Denoeud F."/>
            <person name="Henriet S."/>
            <person name="Mungpakdee S."/>
            <person name="Aury J.M."/>
            <person name="Da Silva C."/>
            <person name="Brinkmann H."/>
            <person name="Mikhaleva J."/>
            <person name="Olsen L.C."/>
            <person name="Jubin C."/>
            <person name="Canestro C."/>
            <person name="Bouquet J.M."/>
            <person name="Danks G."/>
            <person name="Poulain J."/>
            <person name="Campsteijn C."/>
            <person name="Adamski M."/>
            <person name="Cross I."/>
            <person name="Yadetie F."/>
            <person name="Muffato M."/>
            <person name="Louis A."/>
            <person name="Butcher S."/>
            <person name="Tsagkogeorga G."/>
            <person name="Konrad A."/>
            <person name="Singh S."/>
            <person name="Jensen M.F."/>
            <person name="Cong E.H."/>
            <person name="Eikeseth-Otteraa H."/>
            <person name="Noel B."/>
            <person name="Anthouard V."/>
            <person name="Porcel B.M."/>
            <person name="Kachouri-Lafond R."/>
            <person name="Nishino A."/>
            <person name="Ugolini M."/>
            <person name="Chourrout P."/>
            <person name="Nishida H."/>
            <person name="Aasland R."/>
            <person name="Huzurbazar S."/>
            <person name="Westhof E."/>
            <person name="Delsuc F."/>
            <person name="Lehrach H."/>
            <person name="Reinhardt R."/>
            <person name="Weissenbach J."/>
            <person name="Roy S.W."/>
            <person name="Artiguenave F."/>
            <person name="Postlethwait J.H."/>
            <person name="Manak J.R."/>
            <person name="Thompson E.M."/>
            <person name="Jaillon O."/>
            <person name="Du Pasquier L."/>
            <person name="Boudinot P."/>
            <person name="Liberles D.A."/>
            <person name="Volff J.N."/>
            <person name="Philippe H."/>
            <person name="Lenhard B."/>
            <person name="Roest Crollius H."/>
            <person name="Wincker P."/>
            <person name="Chourrout D."/>
        </authorList>
    </citation>
    <scope>NUCLEOTIDE SEQUENCE [LARGE SCALE GENOMIC DNA]</scope>
</reference>
<dbReference type="OrthoDB" id="609103at2759"/>
<dbReference type="Gene3D" id="1.25.10.10">
    <property type="entry name" value="Leucine-rich Repeat Variant"/>
    <property type="match status" value="1"/>
</dbReference>
<keyword evidence="4" id="KW-0732">Signal</keyword>
<dbReference type="EMBL" id="FN653048">
    <property type="protein sequence ID" value="CBY09849.1"/>
    <property type="molecule type" value="Genomic_DNA"/>
</dbReference>
<organism evidence="5">
    <name type="scientific">Oikopleura dioica</name>
    <name type="common">Tunicate</name>
    <dbReference type="NCBI Taxonomy" id="34765"/>
    <lineage>
        <taxon>Eukaryota</taxon>
        <taxon>Metazoa</taxon>
        <taxon>Chordata</taxon>
        <taxon>Tunicata</taxon>
        <taxon>Appendicularia</taxon>
        <taxon>Copelata</taxon>
        <taxon>Oikopleuridae</taxon>
        <taxon>Oikopleura</taxon>
    </lineage>
</organism>
<dbReference type="Proteomes" id="UP000001307">
    <property type="component" value="Unassembled WGS sequence"/>
</dbReference>
<evidence type="ECO:0000256" key="1">
    <source>
        <dbReference type="ARBA" id="ARBA00011012"/>
    </source>
</evidence>
<sequence>MSAGWTALLRSAVFLASPTKSPGVAKVLYTNQEKLIEFLEKFQPDRQEDEGFQEEKRYLIKQIRTLEKPVDL</sequence>
<dbReference type="PANTHER" id="PTHR10182">
    <property type="entry name" value="CALCIUM-BINDING PROTEIN 39-RELATED"/>
    <property type="match status" value="1"/>
</dbReference>
<feature type="signal peptide" evidence="4">
    <location>
        <begin position="1"/>
        <end position="16"/>
    </location>
</feature>
<dbReference type="InParanoid" id="E4XGQ1"/>
<evidence type="ECO:0000256" key="2">
    <source>
        <dbReference type="ARBA" id="ARBA00011749"/>
    </source>
</evidence>
<proteinExistence type="inferred from homology"/>
<dbReference type="GO" id="GO:0043539">
    <property type="term" value="F:protein serine/threonine kinase activator activity"/>
    <property type="evidence" value="ECO:0007669"/>
    <property type="project" value="TreeGrafter"/>
</dbReference>
<dbReference type="InterPro" id="IPR013878">
    <property type="entry name" value="Mo25"/>
</dbReference>
<evidence type="ECO:0000313" key="6">
    <source>
        <dbReference type="Proteomes" id="UP000001307"/>
    </source>
</evidence>
<dbReference type="GO" id="GO:0035556">
    <property type="term" value="P:intracellular signal transduction"/>
    <property type="evidence" value="ECO:0007669"/>
    <property type="project" value="TreeGrafter"/>
</dbReference>
<name>E4XGQ1_OIKDI</name>
<feature type="chain" id="PRO_5003192593" evidence="4">
    <location>
        <begin position="17"/>
        <end position="72"/>
    </location>
</feature>
<gene>
    <name evidence="5" type="ORF">GSOID_T00010665001</name>
</gene>
<comment type="subunit">
    <text evidence="2">Component of a trimeric complex composed of STK11/LKB1, STRAD (STRADA or STRADB) and CAB39/MO25 (CAB39/MO25alpha or CAB39L/MO25beta): the complex tethers STK11/LKB1 in the cytoplasm and stimulates its catalytic activity.</text>
</comment>
<comment type="function">
    <text evidence="3">Component of a complex that binds and activates STK11/LKB1. In the complex, required to stabilize the interaction between CAB39/MO25 (CAB39/MO25alpha or CAB39L/MO25beta) and STK11/LKB1.</text>
</comment>
<dbReference type="InterPro" id="IPR011989">
    <property type="entry name" value="ARM-like"/>
</dbReference>
<comment type="similarity">
    <text evidence="1">Belongs to the Mo25 family.</text>
</comment>
<evidence type="ECO:0000256" key="3">
    <source>
        <dbReference type="ARBA" id="ARBA00025206"/>
    </source>
</evidence>
<protein>
    <submittedName>
        <fullName evidence="5">Uncharacterized protein</fullName>
    </submittedName>
</protein>
<dbReference type="SUPFAM" id="SSF48371">
    <property type="entry name" value="ARM repeat"/>
    <property type="match status" value="1"/>
</dbReference>
<accession>E4XGQ1</accession>
<dbReference type="PANTHER" id="PTHR10182:SF3">
    <property type="entry name" value="PROTEIN MO25"/>
    <property type="match status" value="1"/>
</dbReference>
<dbReference type="Pfam" id="PF08569">
    <property type="entry name" value="Mo25"/>
    <property type="match status" value="1"/>
</dbReference>
<evidence type="ECO:0000256" key="4">
    <source>
        <dbReference type="SAM" id="SignalP"/>
    </source>
</evidence>
<dbReference type="AlphaFoldDB" id="E4XGQ1"/>
<dbReference type="InterPro" id="IPR016024">
    <property type="entry name" value="ARM-type_fold"/>
</dbReference>
<keyword evidence="6" id="KW-1185">Reference proteome</keyword>
<evidence type="ECO:0000313" key="5">
    <source>
        <dbReference type="EMBL" id="CBY09849.1"/>
    </source>
</evidence>